<evidence type="ECO:0000259" key="1">
    <source>
        <dbReference type="Pfam" id="PF01902"/>
    </source>
</evidence>
<proteinExistence type="predicted"/>
<dbReference type="Pfam" id="PF01902">
    <property type="entry name" value="Diphthami_syn_2"/>
    <property type="match status" value="1"/>
</dbReference>
<name>A0ABP9DVT7_9GAMM</name>
<organism evidence="2 3">
    <name type="scientific">Luteimonas vadosa</name>
    <dbReference type="NCBI Taxonomy" id="1165507"/>
    <lineage>
        <taxon>Bacteria</taxon>
        <taxon>Pseudomonadati</taxon>
        <taxon>Pseudomonadota</taxon>
        <taxon>Gammaproteobacteria</taxon>
        <taxon>Lysobacterales</taxon>
        <taxon>Lysobacteraceae</taxon>
        <taxon>Luteimonas</taxon>
    </lineage>
</organism>
<sequence length="238" mass="25721">MSTPVLLSWSGGKDAAWALHVLHQRDDVAVVGLLTTITEGYERIAMQGIRVEVLRAQAEAAGLPVVESRMPQHASNEIYEAAFAQALADAGARWPGLRDIAFGDLFLADIRAWREALCARLGWTARFPIFDPSPGHTARTARAMHAAGLRAHLCCVDTAQLDAGFAGRAFDQALLDALPECVDPCGENGEFHTCVRAGPMFAQGIDLQPGRTVLRDGRFAYTDFRLPRSRGPLANATA</sequence>
<evidence type="ECO:0000313" key="2">
    <source>
        <dbReference type="EMBL" id="GAA4858393.1"/>
    </source>
</evidence>
<dbReference type="Gene3D" id="3.90.1490.10">
    <property type="entry name" value="putative n-type atp pyrophosphatase, domain 2"/>
    <property type="match status" value="1"/>
</dbReference>
<dbReference type="Gene3D" id="3.40.50.620">
    <property type="entry name" value="HUPs"/>
    <property type="match status" value="1"/>
</dbReference>
<dbReference type="InterPro" id="IPR002761">
    <property type="entry name" value="Diphthami_syn_dom"/>
</dbReference>
<feature type="domain" description="Diphthamide synthase" evidence="1">
    <location>
        <begin position="8"/>
        <end position="208"/>
    </location>
</feature>
<accession>A0ABP9DVT7</accession>
<gene>
    <name evidence="2" type="ORF">GCM10023332_07800</name>
</gene>
<reference evidence="3" key="1">
    <citation type="journal article" date="2019" name="Int. J. Syst. Evol. Microbiol.">
        <title>The Global Catalogue of Microorganisms (GCM) 10K type strain sequencing project: providing services to taxonomists for standard genome sequencing and annotation.</title>
        <authorList>
            <consortium name="The Broad Institute Genomics Platform"/>
            <consortium name="The Broad Institute Genome Sequencing Center for Infectious Disease"/>
            <person name="Wu L."/>
            <person name="Ma J."/>
        </authorList>
    </citation>
    <scope>NUCLEOTIDE SEQUENCE [LARGE SCALE GENOMIC DNA]</scope>
    <source>
        <strain evidence="3">JCM 18392</strain>
    </source>
</reference>
<evidence type="ECO:0000313" key="3">
    <source>
        <dbReference type="Proteomes" id="UP001501323"/>
    </source>
</evidence>
<dbReference type="RefSeq" id="WP_345294179.1">
    <property type="nucleotide sequence ID" value="NZ_BAABJY010000001.1"/>
</dbReference>
<dbReference type="SUPFAM" id="SSF52402">
    <property type="entry name" value="Adenine nucleotide alpha hydrolases-like"/>
    <property type="match status" value="1"/>
</dbReference>
<dbReference type="Proteomes" id="UP001501323">
    <property type="component" value="Unassembled WGS sequence"/>
</dbReference>
<dbReference type="InterPro" id="IPR014729">
    <property type="entry name" value="Rossmann-like_a/b/a_fold"/>
</dbReference>
<comment type="caution">
    <text evidence="2">The sequence shown here is derived from an EMBL/GenBank/DDBJ whole genome shotgun (WGS) entry which is preliminary data.</text>
</comment>
<keyword evidence="3" id="KW-1185">Reference proteome</keyword>
<dbReference type="EMBL" id="BAABJY010000001">
    <property type="protein sequence ID" value="GAA4858393.1"/>
    <property type="molecule type" value="Genomic_DNA"/>
</dbReference>
<protein>
    <submittedName>
        <fullName evidence="2">ATPase</fullName>
    </submittedName>
</protein>